<proteinExistence type="predicted"/>
<keyword evidence="1" id="KW-0472">Membrane</keyword>
<organism evidence="3 4">
    <name type="scientific">Paenibacillus timonensis</name>
    <dbReference type="NCBI Taxonomy" id="225915"/>
    <lineage>
        <taxon>Bacteria</taxon>
        <taxon>Bacillati</taxon>
        <taxon>Bacillota</taxon>
        <taxon>Bacilli</taxon>
        <taxon>Bacillales</taxon>
        <taxon>Paenibacillaceae</taxon>
        <taxon>Paenibacillus</taxon>
    </lineage>
</organism>
<keyword evidence="1" id="KW-1133">Transmembrane helix</keyword>
<protein>
    <recommendedName>
        <fullName evidence="2">DUF6199 domain-containing protein</fullName>
    </recommendedName>
</protein>
<evidence type="ECO:0000259" key="2">
    <source>
        <dbReference type="Pfam" id="PF19701"/>
    </source>
</evidence>
<evidence type="ECO:0000313" key="3">
    <source>
        <dbReference type="EMBL" id="MFD1180236.1"/>
    </source>
</evidence>
<gene>
    <name evidence="3" type="ORF">ACFQ2Z_02590</name>
</gene>
<dbReference type="EMBL" id="JBHTKZ010000002">
    <property type="protein sequence ID" value="MFD1180236.1"/>
    <property type="molecule type" value="Genomic_DNA"/>
</dbReference>
<dbReference type="Pfam" id="PF19701">
    <property type="entry name" value="DUF6199"/>
    <property type="match status" value="1"/>
</dbReference>
<evidence type="ECO:0000313" key="4">
    <source>
        <dbReference type="Proteomes" id="UP001597211"/>
    </source>
</evidence>
<keyword evidence="4" id="KW-1185">Reference proteome</keyword>
<evidence type="ECO:0000256" key="1">
    <source>
        <dbReference type="SAM" id="Phobius"/>
    </source>
</evidence>
<reference evidence="4" key="1">
    <citation type="journal article" date="2019" name="Int. J. Syst. Evol. Microbiol.">
        <title>The Global Catalogue of Microorganisms (GCM) 10K type strain sequencing project: providing services to taxonomists for standard genome sequencing and annotation.</title>
        <authorList>
            <consortium name="The Broad Institute Genomics Platform"/>
            <consortium name="The Broad Institute Genome Sequencing Center for Infectious Disease"/>
            <person name="Wu L."/>
            <person name="Ma J."/>
        </authorList>
    </citation>
    <scope>NUCLEOTIDE SEQUENCE [LARGE SCALE GENOMIC DNA]</scope>
    <source>
        <strain evidence="4">CCUG 48216</strain>
    </source>
</reference>
<dbReference type="InterPro" id="IPR045679">
    <property type="entry name" value="DUF6199"/>
</dbReference>
<sequence>MGFIPWVNRWIRSTHARLLIALLVIVGISVWSAPYFSESVFYMHGDKFRLVQQDHRQATYRSFDGQQVMVLNGDDADHKQVRIEQQNYAVNVLEVEPVPRYEVIYPSGERYRVDTYGEMLVGMDDQGEMIPEISWIINGVPQPIDEKVGLYSPSMIVRAAFPEYHTRQGSLLLYYGSFVLMLFGWCLFRYVKLQNVLFHLSLHGIWVREAEPSDFYYFSCKLSGIAIIGLGIYVFVKSFFI</sequence>
<feature type="transmembrane region" description="Helical" evidence="1">
    <location>
        <begin position="215"/>
        <end position="236"/>
    </location>
</feature>
<feature type="transmembrane region" description="Helical" evidence="1">
    <location>
        <begin position="16"/>
        <end position="37"/>
    </location>
</feature>
<name>A0ABW3S8E5_9BACL</name>
<keyword evidence="1" id="KW-0812">Transmembrane</keyword>
<dbReference type="RefSeq" id="WP_240267402.1">
    <property type="nucleotide sequence ID" value="NZ_JAKSXN010000001.1"/>
</dbReference>
<dbReference type="Proteomes" id="UP001597211">
    <property type="component" value="Unassembled WGS sequence"/>
</dbReference>
<comment type="caution">
    <text evidence="3">The sequence shown here is derived from an EMBL/GenBank/DDBJ whole genome shotgun (WGS) entry which is preliminary data.</text>
</comment>
<feature type="transmembrane region" description="Helical" evidence="1">
    <location>
        <begin position="171"/>
        <end position="191"/>
    </location>
</feature>
<feature type="domain" description="DUF6199" evidence="2">
    <location>
        <begin position="178"/>
        <end position="236"/>
    </location>
</feature>
<accession>A0ABW3S8E5</accession>